<name>A0A5C4XJ97_9HYPH</name>
<protein>
    <submittedName>
        <fullName evidence="2">NAD(P)-dependent oxidoreductase</fullName>
    </submittedName>
</protein>
<reference evidence="2 3" key="1">
    <citation type="submission" date="2019-06" db="EMBL/GenBank/DDBJ databases">
        <title>The draft genome of Rhizobium smilacinae PTYR-5.</title>
        <authorList>
            <person name="Liu L."/>
            <person name="Li L."/>
            <person name="Zhang X."/>
        </authorList>
    </citation>
    <scope>NUCLEOTIDE SEQUENCE [LARGE SCALE GENOMIC DNA]</scope>
    <source>
        <strain evidence="2 3">PTYR-5</strain>
    </source>
</reference>
<gene>
    <name evidence="2" type="ORF">FHP24_15835</name>
</gene>
<sequence length="293" mass="31526">MKVLVSGGTGLVGRYIVEGLLAAGYDVVVGARKRPSKSMFSHSLDFRPLQLDPKLDQTKAFEDIEAFVHAAFDHLPGKYRGGEGNDPQRFRHVNLTGSIKLFEAAKKAGVKRTTFLSSRAVYDGLPSGTILTEALPLSPTSLYGEIKLACEQALAELSGQGFVTSSLRATGVYGELRPNKWDDLMADALAGKPLAPRAGTEVHGADVAQAVRLMLESDAQIINGESFNLSDVTVDTRMIVEKLGLSAPLVAFAALSANVMDTEKLRRIGWKPGGLRQFDETMATLARQLGADH</sequence>
<dbReference type="Proteomes" id="UP000311605">
    <property type="component" value="Unassembled WGS sequence"/>
</dbReference>
<feature type="domain" description="NAD-dependent epimerase/dehydratase" evidence="1">
    <location>
        <begin position="3"/>
        <end position="229"/>
    </location>
</feature>
<comment type="caution">
    <text evidence="2">The sequence shown here is derived from an EMBL/GenBank/DDBJ whole genome shotgun (WGS) entry which is preliminary data.</text>
</comment>
<dbReference type="SUPFAM" id="SSF51735">
    <property type="entry name" value="NAD(P)-binding Rossmann-fold domains"/>
    <property type="match status" value="1"/>
</dbReference>
<dbReference type="EMBL" id="VDMN01000003">
    <property type="protein sequence ID" value="TNM62700.1"/>
    <property type="molecule type" value="Genomic_DNA"/>
</dbReference>
<dbReference type="InterPro" id="IPR001509">
    <property type="entry name" value="Epimerase_deHydtase"/>
</dbReference>
<dbReference type="OrthoDB" id="9814124at2"/>
<evidence type="ECO:0000313" key="3">
    <source>
        <dbReference type="Proteomes" id="UP000311605"/>
    </source>
</evidence>
<dbReference type="Pfam" id="PF01370">
    <property type="entry name" value="Epimerase"/>
    <property type="match status" value="1"/>
</dbReference>
<dbReference type="InterPro" id="IPR036291">
    <property type="entry name" value="NAD(P)-bd_dom_sf"/>
</dbReference>
<dbReference type="PANTHER" id="PTHR43245">
    <property type="entry name" value="BIFUNCTIONAL POLYMYXIN RESISTANCE PROTEIN ARNA"/>
    <property type="match status" value="1"/>
</dbReference>
<evidence type="ECO:0000259" key="1">
    <source>
        <dbReference type="Pfam" id="PF01370"/>
    </source>
</evidence>
<dbReference type="Gene3D" id="3.40.50.720">
    <property type="entry name" value="NAD(P)-binding Rossmann-like Domain"/>
    <property type="match status" value="1"/>
</dbReference>
<dbReference type="AlphaFoldDB" id="A0A5C4XJ97"/>
<proteinExistence type="predicted"/>
<organism evidence="2 3">
    <name type="scientific">Aliirhizobium smilacinae</name>
    <dbReference type="NCBI Taxonomy" id="1395944"/>
    <lineage>
        <taxon>Bacteria</taxon>
        <taxon>Pseudomonadati</taxon>
        <taxon>Pseudomonadota</taxon>
        <taxon>Alphaproteobacteria</taxon>
        <taxon>Hyphomicrobiales</taxon>
        <taxon>Rhizobiaceae</taxon>
        <taxon>Aliirhizobium</taxon>
    </lineage>
</organism>
<accession>A0A5C4XJ97</accession>
<dbReference type="InterPro" id="IPR050177">
    <property type="entry name" value="Lipid_A_modif_metabolic_enz"/>
</dbReference>
<keyword evidence="3" id="KW-1185">Reference proteome</keyword>
<evidence type="ECO:0000313" key="2">
    <source>
        <dbReference type="EMBL" id="TNM62700.1"/>
    </source>
</evidence>
<dbReference type="CDD" id="cd08946">
    <property type="entry name" value="SDR_e"/>
    <property type="match status" value="1"/>
</dbReference>
<dbReference type="RefSeq" id="WP_139677195.1">
    <property type="nucleotide sequence ID" value="NZ_VDMN01000003.1"/>
</dbReference>